<dbReference type="Gene3D" id="2.60.40.420">
    <property type="entry name" value="Cupredoxins - blue copper proteins"/>
    <property type="match status" value="3"/>
</dbReference>
<gene>
    <name evidence="10" type="ORF">FWILDA_LOCUS6899</name>
</gene>
<proteinExistence type="inferred from homology"/>
<sequence length="681" mass="77505">MKLLCIGGLILLGMTLILWLFVPADPSLSETKQVSSEITDKSEEIPKLHQNLPSIHSHSNSNSESKVNSQDSNIIPSTFPETHSEPPNEMIPSLVTKQPLHTPSNTKLKELRPTTTNSVKVKNYKTFNLTLRNETRSPDGFSRYVFTINNKFPGPEIIVNKGDNIRLNVTNYIGHPTTIHVHGMIHNKTVYMDGVPYITQCPIQNGSSFIYEFKATNPGTYLYYSHYETQRADGLYGALIVKDPEESKLYNYDDEKTILLSDWYHEESAALLKKYKYNNASISDFFEPVPNSGLINGRGIFNCENYENDPINKERCNFKILEIVGFHFEPHKKTRLRIINTSALTSFYFSIDGHMLQVIEVDGTPTEISSEFHRLPIHVGQRYSIIPTRLSQFNSTSNFYLRVEITKKSFRSTTPYDMLPTEFNAIIRYEDQDDSSLPSTSSWTLQQSSSIFSIIDLKPFDLRPQFHEKLQRNTTFFQFDLIIDKIDEHKSLKFKNKGFNDNDIDNVEQFYGSINSVQRGASLYNPNKTTNTHGHKFWVLGQGAESTPKYSNLNDIDPIKRDTVVVPALGWTLIKFNIENPGISTFNNPIVWHKNIGMLGQIIEFPKNIKKSTIPPIEWCKLCRDEINLKESNNTTGIRDVKSPMGQGPKQSMKSGPVRNSLNYGTVVLFKMGLAVPGLQS</sequence>
<feature type="chain" id="PRO_5040862798" evidence="6">
    <location>
        <begin position="30"/>
        <end position="681"/>
    </location>
</feature>
<dbReference type="InterPro" id="IPR008972">
    <property type="entry name" value="Cupredoxin"/>
</dbReference>
<dbReference type="Pfam" id="PF07732">
    <property type="entry name" value="Cu-oxidase_3"/>
    <property type="match status" value="1"/>
</dbReference>
<feature type="signal peptide" evidence="6">
    <location>
        <begin position="1"/>
        <end position="29"/>
    </location>
</feature>
<feature type="region of interest" description="Disordered" evidence="5">
    <location>
        <begin position="635"/>
        <end position="656"/>
    </location>
</feature>
<evidence type="ECO:0000256" key="3">
    <source>
        <dbReference type="ARBA" id="ARBA00023002"/>
    </source>
</evidence>
<evidence type="ECO:0000256" key="1">
    <source>
        <dbReference type="ARBA" id="ARBA00010609"/>
    </source>
</evidence>
<dbReference type="OrthoDB" id="2121828at2759"/>
<protein>
    <submittedName>
        <fullName evidence="10">8416_t:CDS:1</fullName>
    </submittedName>
</protein>
<evidence type="ECO:0000256" key="5">
    <source>
        <dbReference type="SAM" id="MobiDB-lite"/>
    </source>
</evidence>
<dbReference type="InterPro" id="IPR001117">
    <property type="entry name" value="Cu-oxidase_2nd"/>
</dbReference>
<dbReference type="InterPro" id="IPR011707">
    <property type="entry name" value="Cu-oxidase-like_N"/>
</dbReference>
<feature type="region of interest" description="Disordered" evidence="5">
    <location>
        <begin position="52"/>
        <end position="90"/>
    </location>
</feature>
<accession>A0A9W4SMP9</accession>
<feature type="compositionally biased region" description="Low complexity" evidence="5">
    <location>
        <begin position="52"/>
        <end position="69"/>
    </location>
</feature>
<organism evidence="10 11">
    <name type="scientific">Funneliformis geosporum</name>
    <dbReference type="NCBI Taxonomy" id="1117311"/>
    <lineage>
        <taxon>Eukaryota</taxon>
        <taxon>Fungi</taxon>
        <taxon>Fungi incertae sedis</taxon>
        <taxon>Mucoromycota</taxon>
        <taxon>Glomeromycotina</taxon>
        <taxon>Glomeromycetes</taxon>
        <taxon>Glomerales</taxon>
        <taxon>Glomeraceae</taxon>
        <taxon>Funneliformis</taxon>
    </lineage>
</organism>
<dbReference type="PANTHER" id="PTHR11709:SF414">
    <property type="entry name" value="ADR239WP"/>
    <property type="match status" value="1"/>
</dbReference>
<evidence type="ECO:0000259" key="9">
    <source>
        <dbReference type="Pfam" id="PF07732"/>
    </source>
</evidence>
<keyword evidence="11" id="KW-1185">Reference proteome</keyword>
<dbReference type="InterPro" id="IPR045087">
    <property type="entry name" value="Cu-oxidase_fam"/>
</dbReference>
<name>A0A9W4SMP9_9GLOM</name>
<dbReference type="Proteomes" id="UP001153678">
    <property type="component" value="Unassembled WGS sequence"/>
</dbReference>
<comment type="caution">
    <text evidence="10">The sequence shown here is derived from an EMBL/GenBank/DDBJ whole genome shotgun (WGS) entry which is preliminary data.</text>
</comment>
<keyword evidence="3" id="KW-0560">Oxidoreductase</keyword>
<dbReference type="GO" id="GO:0016491">
    <property type="term" value="F:oxidoreductase activity"/>
    <property type="evidence" value="ECO:0007669"/>
    <property type="project" value="UniProtKB-KW"/>
</dbReference>
<evidence type="ECO:0000256" key="4">
    <source>
        <dbReference type="ARBA" id="ARBA00023008"/>
    </source>
</evidence>
<dbReference type="EMBL" id="CAMKVN010001304">
    <property type="protein sequence ID" value="CAI2175053.1"/>
    <property type="molecule type" value="Genomic_DNA"/>
</dbReference>
<dbReference type="GO" id="GO:0005507">
    <property type="term" value="F:copper ion binding"/>
    <property type="evidence" value="ECO:0007669"/>
    <property type="project" value="InterPro"/>
</dbReference>
<evidence type="ECO:0000313" key="10">
    <source>
        <dbReference type="EMBL" id="CAI2175053.1"/>
    </source>
</evidence>
<comment type="similarity">
    <text evidence="1">Belongs to the multicopper oxidase family.</text>
</comment>
<dbReference type="CDD" id="cd13858">
    <property type="entry name" value="CuRO_1_tcLCC2_insect_like"/>
    <property type="match status" value="1"/>
</dbReference>
<reference evidence="10" key="1">
    <citation type="submission" date="2022-08" db="EMBL/GenBank/DDBJ databases">
        <authorList>
            <person name="Kallberg Y."/>
            <person name="Tangrot J."/>
            <person name="Rosling A."/>
        </authorList>
    </citation>
    <scope>NUCLEOTIDE SEQUENCE</scope>
    <source>
        <strain evidence="10">Wild A</strain>
    </source>
</reference>
<evidence type="ECO:0000259" key="8">
    <source>
        <dbReference type="Pfam" id="PF07731"/>
    </source>
</evidence>
<dbReference type="PROSITE" id="PS00079">
    <property type="entry name" value="MULTICOPPER_OXIDASE1"/>
    <property type="match status" value="1"/>
</dbReference>
<evidence type="ECO:0000256" key="2">
    <source>
        <dbReference type="ARBA" id="ARBA00022723"/>
    </source>
</evidence>
<feature type="domain" description="Plastocyanin-like" evidence="8">
    <location>
        <begin position="533"/>
        <end position="606"/>
    </location>
</feature>
<dbReference type="Pfam" id="PF07731">
    <property type="entry name" value="Cu-oxidase_2"/>
    <property type="match status" value="1"/>
</dbReference>
<keyword evidence="2" id="KW-0479">Metal-binding</keyword>
<feature type="domain" description="Plastocyanin-like" evidence="9">
    <location>
        <begin position="132"/>
        <end position="245"/>
    </location>
</feature>
<dbReference type="PANTHER" id="PTHR11709">
    <property type="entry name" value="MULTI-COPPER OXIDASE"/>
    <property type="match status" value="1"/>
</dbReference>
<dbReference type="InterPro" id="IPR033138">
    <property type="entry name" value="Cu_oxidase_CS"/>
</dbReference>
<feature type="domain" description="Plastocyanin-like" evidence="7">
    <location>
        <begin position="255"/>
        <end position="414"/>
    </location>
</feature>
<evidence type="ECO:0000313" key="11">
    <source>
        <dbReference type="Proteomes" id="UP001153678"/>
    </source>
</evidence>
<dbReference type="Pfam" id="PF00394">
    <property type="entry name" value="Cu-oxidase"/>
    <property type="match status" value="1"/>
</dbReference>
<evidence type="ECO:0000259" key="7">
    <source>
        <dbReference type="Pfam" id="PF00394"/>
    </source>
</evidence>
<keyword evidence="4" id="KW-0186">Copper</keyword>
<feature type="compositionally biased region" description="Polar residues" evidence="5">
    <location>
        <begin position="70"/>
        <end position="81"/>
    </location>
</feature>
<dbReference type="AlphaFoldDB" id="A0A9W4SMP9"/>
<keyword evidence="6" id="KW-0732">Signal</keyword>
<evidence type="ECO:0000256" key="6">
    <source>
        <dbReference type="SAM" id="SignalP"/>
    </source>
</evidence>
<dbReference type="InterPro" id="IPR011706">
    <property type="entry name" value="Cu-oxidase_C"/>
</dbReference>
<dbReference type="SUPFAM" id="SSF49503">
    <property type="entry name" value="Cupredoxins"/>
    <property type="match status" value="2"/>
</dbReference>